<keyword evidence="3" id="KW-1185">Reference proteome</keyword>
<dbReference type="EMBL" id="JXTB01000051">
    <property type="protein sequence ID" value="PON70242.1"/>
    <property type="molecule type" value="Genomic_DNA"/>
</dbReference>
<reference evidence="3" key="1">
    <citation type="submission" date="2016-06" db="EMBL/GenBank/DDBJ databases">
        <title>Parallel loss of symbiosis genes in relatives of nitrogen-fixing non-legume Parasponia.</title>
        <authorList>
            <person name="Van Velzen R."/>
            <person name="Holmer R."/>
            <person name="Bu F."/>
            <person name="Rutten L."/>
            <person name="Van Zeijl A."/>
            <person name="Liu W."/>
            <person name="Santuari L."/>
            <person name="Cao Q."/>
            <person name="Sharma T."/>
            <person name="Shen D."/>
            <person name="Roswanjaya Y."/>
            <person name="Wardhani T."/>
            <person name="Kalhor M.S."/>
            <person name="Jansen J."/>
            <person name="Van den Hoogen J."/>
            <person name="Gungor B."/>
            <person name="Hartog M."/>
            <person name="Hontelez J."/>
            <person name="Verver J."/>
            <person name="Yang W.-C."/>
            <person name="Schijlen E."/>
            <person name="Repin R."/>
            <person name="Schilthuizen M."/>
            <person name="Schranz E."/>
            <person name="Heidstra R."/>
            <person name="Miyata K."/>
            <person name="Fedorova E."/>
            <person name="Kohlen W."/>
            <person name="Bisseling T."/>
            <person name="Smit S."/>
            <person name="Geurts R."/>
        </authorList>
    </citation>
    <scope>NUCLEOTIDE SEQUENCE [LARGE SCALE GENOMIC DNA]</scope>
    <source>
        <strain evidence="3">cv. WU1-14</strain>
    </source>
</reference>
<accession>A0A2P5DAD7</accession>
<comment type="caution">
    <text evidence="2">The sequence shown here is derived from an EMBL/GenBank/DDBJ whole genome shotgun (WGS) entry which is preliminary data.</text>
</comment>
<name>A0A2P5DAD7_PARAD</name>
<proteinExistence type="predicted"/>
<dbReference type="AlphaFoldDB" id="A0A2P5DAD7"/>
<evidence type="ECO:0000313" key="2">
    <source>
        <dbReference type="EMBL" id="PON70242.1"/>
    </source>
</evidence>
<dbReference type="Proteomes" id="UP000237105">
    <property type="component" value="Unassembled WGS sequence"/>
</dbReference>
<evidence type="ECO:0000256" key="1">
    <source>
        <dbReference type="SAM" id="MobiDB-lite"/>
    </source>
</evidence>
<feature type="compositionally biased region" description="Polar residues" evidence="1">
    <location>
        <begin position="108"/>
        <end position="122"/>
    </location>
</feature>
<protein>
    <submittedName>
        <fullName evidence="2">Uncharacterized protein</fullName>
    </submittedName>
</protein>
<organism evidence="2 3">
    <name type="scientific">Parasponia andersonii</name>
    <name type="common">Sponia andersonii</name>
    <dbReference type="NCBI Taxonomy" id="3476"/>
    <lineage>
        <taxon>Eukaryota</taxon>
        <taxon>Viridiplantae</taxon>
        <taxon>Streptophyta</taxon>
        <taxon>Embryophyta</taxon>
        <taxon>Tracheophyta</taxon>
        <taxon>Spermatophyta</taxon>
        <taxon>Magnoliopsida</taxon>
        <taxon>eudicotyledons</taxon>
        <taxon>Gunneridae</taxon>
        <taxon>Pentapetalae</taxon>
        <taxon>rosids</taxon>
        <taxon>fabids</taxon>
        <taxon>Rosales</taxon>
        <taxon>Cannabaceae</taxon>
        <taxon>Parasponia</taxon>
    </lineage>
</organism>
<evidence type="ECO:0000313" key="3">
    <source>
        <dbReference type="Proteomes" id="UP000237105"/>
    </source>
</evidence>
<gene>
    <name evidence="2" type="ORF">PanWU01x14_081660</name>
</gene>
<sequence length="122" mass="13486">MCVRVNLDVNLPLQRVANVRVGSKGYLNNNSNISSEILNENNDSHDTLKEESNVEVVGKQVVENVASIFKSMIRDPKGSVVGGISKKWPNVNEEIDSRGKHRKVLGDVSNNLQPATTMEQSR</sequence>
<feature type="region of interest" description="Disordered" evidence="1">
    <location>
        <begin position="99"/>
        <end position="122"/>
    </location>
</feature>